<name>A0AAD8LG69_BABGI</name>
<dbReference type="SUPFAM" id="SSF56219">
    <property type="entry name" value="DNase I-like"/>
    <property type="match status" value="1"/>
</dbReference>
<dbReference type="InterPro" id="IPR038772">
    <property type="entry name" value="Sph/SMPD2-like"/>
</dbReference>
<evidence type="ECO:0000256" key="1">
    <source>
        <dbReference type="ARBA" id="ARBA00006335"/>
    </source>
</evidence>
<keyword evidence="4" id="KW-1185">Reference proteome</keyword>
<evidence type="ECO:0000259" key="2">
    <source>
        <dbReference type="Pfam" id="PF03372"/>
    </source>
</evidence>
<dbReference type="EMBL" id="JAVEPI010000004">
    <property type="protein sequence ID" value="KAK1442010.1"/>
    <property type="molecule type" value="Genomic_DNA"/>
</dbReference>
<dbReference type="Proteomes" id="UP001230268">
    <property type="component" value="Unassembled WGS sequence"/>
</dbReference>
<proteinExistence type="inferred from homology"/>
<feature type="domain" description="Endonuclease/exonuclease/phosphatase" evidence="2">
    <location>
        <begin position="231"/>
        <end position="430"/>
    </location>
</feature>
<dbReference type="PANTHER" id="PTHR16320">
    <property type="entry name" value="SPHINGOMYELINASE FAMILY MEMBER"/>
    <property type="match status" value="1"/>
</dbReference>
<organism evidence="3 4">
    <name type="scientific">Babesia gibsoni</name>
    <dbReference type="NCBI Taxonomy" id="33632"/>
    <lineage>
        <taxon>Eukaryota</taxon>
        <taxon>Sar</taxon>
        <taxon>Alveolata</taxon>
        <taxon>Apicomplexa</taxon>
        <taxon>Aconoidasida</taxon>
        <taxon>Piroplasmida</taxon>
        <taxon>Babesiidae</taxon>
        <taxon>Babesia</taxon>
    </lineage>
</organism>
<dbReference type="Pfam" id="PF03372">
    <property type="entry name" value="Exo_endo_phos"/>
    <property type="match status" value="1"/>
</dbReference>
<evidence type="ECO:0000313" key="3">
    <source>
        <dbReference type="EMBL" id="KAK1442010.1"/>
    </source>
</evidence>
<reference evidence="3" key="1">
    <citation type="submission" date="2023-08" db="EMBL/GenBank/DDBJ databases">
        <title>Draft sequence of the Babesia gibsoni genome.</title>
        <authorList>
            <person name="Yamagishi J.Y."/>
            <person name="Xuan X.X."/>
        </authorList>
    </citation>
    <scope>NUCLEOTIDE SEQUENCE</scope>
    <source>
        <strain evidence="3">Azabu</strain>
    </source>
</reference>
<comment type="similarity">
    <text evidence="1">Belongs to the neutral sphingomyelinase family.</text>
</comment>
<dbReference type="PANTHER" id="PTHR16320:SF1">
    <property type="entry name" value="SPHINGOMYELINASE DDB_G0288017"/>
    <property type="match status" value="1"/>
</dbReference>
<sequence length="802" mass="91863">MDRNSGSDTLFRVKHKKGVPMRGKYKLYDPSSGSAYSKLSQTYEVKLRKTLNEQVTDSARNIHHRIHEASQNLRLDKDAIQRETKDGVTEDSEYSGHHVQFDTDVNNVSNNTSYANKHAINSTFVRHVQAEAIQPCTSLPLDLETQNAAGTPGSDETHRSHIFNDKDDFSARIQVPYLEEPAEEEKSQTEKLVKQKKGNVKSPILIESFKDSTLRSFPKSAVTSQSFSMLTFNAGLLEVRMLGLQMYQNPGYTEKRLRCIPSEMRKANADVVAFQEVYSDHHANYIVRELRDLYPYFARNDCPPVSEAFEKLYKRKKQHRKRGLGMFHSGLLFLSKFPILCANFHPWDVVTHLEALLANKGYLEIFVDIPAIGRIVFYNMHMASASVNPESSHIEKVRNEEVRQLLRTAERACRLGFSPIIIGDLNAAPNNCTSNYMSFLHNGWLDSYVLSRQKVRHKKWQGVKANNEYTHFPQLLNSVSIGDYVSVENVFGRNSSQKPHLEKVTVMSNLARSKSGEGFRLSQPYVYENSRWSRFIDYMSHVRSDLRRHDTTWQSVRAYYPRGSSMSLRVIHCHALKKDVPKKNKRMARHRKLSLKTKLRVKLRAPSLDGNKPKTKSFRERCSALFRRSKSRGSLEGHTTSRLLPAISARSKAQIDTSDVCFIIRDPSMQLKKPQVKRFRWQSRVRNFMDVTWDPKNPLNIRGPHAGCSGLRCDYIFLPPTHISGILQGFSPSAGEILFREPIVLIDKVGSAYNCLCSSFTSMKKVMLVTLSDHYGLKITLSRKVVNREGMYLNNIRSLRTM</sequence>
<dbReference type="GO" id="GO:0004767">
    <property type="term" value="F:sphingomyelin phosphodiesterase activity"/>
    <property type="evidence" value="ECO:0007669"/>
    <property type="project" value="InterPro"/>
</dbReference>
<protein>
    <submittedName>
        <fullName evidence="3">DNase I like protein</fullName>
    </submittedName>
</protein>
<gene>
    <name evidence="3" type="ORF">BgAZ_400400</name>
</gene>
<evidence type="ECO:0000313" key="4">
    <source>
        <dbReference type="Proteomes" id="UP001230268"/>
    </source>
</evidence>
<dbReference type="Gene3D" id="3.60.10.10">
    <property type="entry name" value="Endonuclease/exonuclease/phosphatase"/>
    <property type="match status" value="1"/>
</dbReference>
<dbReference type="InterPro" id="IPR005135">
    <property type="entry name" value="Endo/exonuclease/phosphatase"/>
</dbReference>
<dbReference type="GO" id="GO:0005737">
    <property type="term" value="C:cytoplasm"/>
    <property type="evidence" value="ECO:0007669"/>
    <property type="project" value="TreeGrafter"/>
</dbReference>
<dbReference type="InterPro" id="IPR036691">
    <property type="entry name" value="Endo/exonu/phosph_ase_sf"/>
</dbReference>
<dbReference type="AlphaFoldDB" id="A0AAD8LG69"/>
<accession>A0AAD8LG69</accession>
<comment type="caution">
    <text evidence="3">The sequence shown here is derived from an EMBL/GenBank/DDBJ whole genome shotgun (WGS) entry which is preliminary data.</text>
</comment>